<keyword evidence="1" id="KW-0812">Transmembrane</keyword>
<feature type="domain" description="Prepilin type IV endopeptidase peptidase" evidence="2">
    <location>
        <begin position="38"/>
        <end position="140"/>
    </location>
</feature>
<feature type="transmembrane region" description="Helical" evidence="1">
    <location>
        <begin position="29"/>
        <end position="48"/>
    </location>
</feature>
<name>A0A5M8FQD4_9GAMM</name>
<evidence type="ECO:0000313" key="3">
    <source>
        <dbReference type="EMBL" id="KAA6184695.1"/>
    </source>
</evidence>
<dbReference type="Proteomes" id="UP000322981">
    <property type="component" value="Unassembled WGS sequence"/>
</dbReference>
<feature type="transmembrane region" description="Helical" evidence="1">
    <location>
        <begin position="123"/>
        <end position="144"/>
    </location>
</feature>
<organism evidence="3 4">
    <name type="scientific">Thiohalocapsa marina</name>
    <dbReference type="NCBI Taxonomy" id="424902"/>
    <lineage>
        <taxon>Bacteria</taxon>
        <taxon>Pseudomonadati</taxon>
        <taxon>Pseudomonadota</taxon>
        <taxon>Gammaproteobacteria</taxon>
        <taxon>Chromatiales</taxon>
        <taxon>Chromatiaceae</taxon>
        <taxon>Thiohalocapsa</taxon>
    </lineage>
</organism>
<gene>
    <name evidence="3" type="ORF">F2Q65_11380</name>
</gene>
<keyword evidence="4" id="KW-1185">Reference proteome</keyword>
<dbReference type="Pfam" id="PF01478">
    <property type="entry name" value="Peptidase_A24"/>
    <property type="match status" value="1"/>
</dbReference>
<keyword evidence="1" id="KW-0472">Membrane</keyword>
<feature type="transmembrane region" description="Helical" evidence="1">
    <location>
        <begin position="60"/>
        <end position="77"/>
    </location>
</feature>
<evidence type="ECO:0000256" key="1">
    <source>
        <dbReference type="SAM" id="Phobius"/>
    </source>
</evidence>
<protein>
    <recommendedName>
        <fullName evidence="2">Prepilin type IV endopeptidase peptidase domain-containing protein</fullName>
    </recommendedName>
</protein>
<evidence type="ECO:0000259" key="2">
    <source>
        <dbReference type="Pfam" id="PF01478"/>
    </source>
</evidence>
<proteinExistence type="predicted"/>
<dbReference type="GO" id="GO:0004190">
    <property type="term" value="F:aspartic-type endopeptidase activity"/>
    <property type="evidence" value="ECO:0007669"/>
    <property type="project" value="InterPro"/>
</dbReference>
<dbReference type="EMBL" id="VWXX01000016">
    <property type="protein sequence ID" value="KAA6184695.1"/>
    <property type="molecule type" value="Genomic_DNA"/>
</dbReference>
<feature type="transmembrane region" description="Helical" evidence="1">
    <location>
        <begin position="197"/>
        <end position="214"/>
    </location>
</feature>
<reference evidence="3 4" key="1">
    <citation type="submission" date="2019-09" db="EMBL/GenBank/DDBJ databases">
        <title>Whole-genome sequence of the purple sulfur bacterium Thiohalocapsa marina DSM 19078.</title>
        <authorList>
            <person name="Kyndt J.A."/>
            <person name="Meyer T.E."/>
        </authorList>
    </citation>
    <scope>NUCLEOTIDE SEQUENCE [LARGE SCALE GENOMIC DNA]</scope>
    <source>
        <strain evidence="3 4">DSM 19078</strain>
    </source>
</reference>
<dbReference type="GO" id="GO:0016020">
    <property type="term" value="C:membrane"/>
    <property type="evidence" value="ECO:0007669"/>
    <property type="project" value="InterPro"/>
</dbReference>
<accession>A0A5M8FQD4</accession>
<comment type="caution">
    <text evidence="3">The sequence shown here is derived from an EMBL/GenBank/DDBJ whole genome shotgun (WGS) entry which is preliminary data.</text>
</comment>
<dbReference type="Gene3D" id="1.20.120.1220">
    <property type="match status" value="1"/>
</dbReference>
<dbReference type="InterPro" id="IPR000045">
    <property type="entry name" value="Prepilin_IV_endopep_pep"/>
</dbReference>
<keyword evidence="1" id="KW-1133">Transmembrane helix</keyword>
<sequence>MLRIVYWVAVAINPCDFVSPVTDAVFNRVQPAPLALILAIALAIVAAAKDVVTRRVPNKIVLAGSLGGVLLAVLQSGVDGLAIWFAGTAVGSTLLLPGFLLRMTGGGDLKLVAVLGGLLGPRLILHAVMVYYLVGAVWAVAYSLHGSIVNGRPLPFLRLWRRRAGCSTGAAAGTDRCATDQYADLDDGHRTPNAEPVPMAPAIAFGVCAAIWLAHHS</sequence>
<dbReference type="AlphaFoldDB" id="A0A5M8FQD4"/>
<evidence type="ECO:0000313" key="4">
    <source>
        <dbReference type="Proteomes" id="UP000322981"/>
    </source>
</evidence>